<feature type="domain" description="DUF1707" evidence="2">
    <location>
        <begin position="50"/>
        <end position="102"/>
    </location>
</feature>
<evidence type="ECO:0000259" key="2">
    <source>
        <dbReference type="Pfam" id="PF08044"/>
    </source>
</evidence>
<dbReference type="InterPro" id="IPR012551">
    <property type="entry name" value="DUF1707_SHOCT-like"/>
</dbReference>
<name>A0ABP5Z944_9ACTN</name>
<dbReference type="PANTHER" id="PTHR40763:SF4">
    <property type="entry name" value="DUF1707 DOMAIN-CONTAINING PROTEIN"/>
    <property type="match status" value="1"/>
</dbReference>
<evidence type="ECO:0000313" key="4">
    <source>
        <dbReference type="Proteomes" id="UP001501358"/>
    </source>
</evidence>
<reference evidence="4" key="1">
    <citation type="journal article" date="2019" name="Int. J. Syst. Evol. Microbiol.">
        <title>The Global Catalogue of Microorganisms (GCM) 10K type strain sequencing project: providing services to taxonomists for standard genome sequencing and annotation.</title>
        <authorList>
            <consortium name="The Broad Institute Genomics Platform"/>
            <consortium name="The Broad Institute Genome Sequencing Center for Infectious Disease"/>
            <person name="Wu L."/>
            <person name="Ma J."/>
        </authorList>
    </citation>
    <scope>NUCLEOTIDE SEQUENCE [LARGE SCALE GENOMIC DNA]</scope>
    <source>
        <strain evidence="4">JCM 6307</strain>
    </source>
</reference>
<gene>
    <name evidence="3" type="ORF">GCM10010406_33240</name>
</gene>
<evidence type="ECO:0000313" key="3">
    <source>
        <dbReference type="EMBL" id="GAA2494507.1"/>
    </source>
</evidence>
<organism evidence="3 4">
    <name type="scientific">Streptomyces thermolineatus</name>
    <dbReference type="NCBI Taxonomy" id="44033"/>
    <lineage>
        <taxon>Bacteria</taxon>
        <taxon>Bacillati</taxon>
        <taxon>Actinomycetota</taxon>
        <taxon>Actinomycetes</taxon>
        <taxon>Kitasatosporales</taxon>
        <taxon>Streptomycetaceae</taxon>
        <taxon>Streptomyces</taxon>
    </lineage>
</organism>
<dbReference type="EMBL" id="BAAATA010000018">
    <property type="protein sequence ID" value="GAA2494507.1"/>
    <property type="molecule type" value="Genomic_DNA"/>
</dbReference>
<dbReference type="Proteomes" id="UP001501358">
    <property type="component" value="Unassembled WGS sequence"/>
</dbReference>
<dbReference type="Pfam" id="PF08044">
    <property type="entry name" value="DUF1707"/>
    <property type="match status" value="1"/>
</dbReference>
<protein>
    <submittedName>
        <fullName evidence="3">DUF1707 domain-containing protein</fullName>
    </submittedName>
</protein>
<keyword evidence="4" id="KW-1185">Reference proteome</keyword>
<sequence length="254" mass="27233">MDDSPLEKRQPDRGPVREPAREPVRREQPARPPGLPFAEPESGPESGPGLRASDADRDRVADILREALAEGRLDAEEHSERIDRLYRSRTVGELEPLVRDLPVPSRPAAPARPAPEAARATAWQVADDGPADGAGDTLVAVFGGATRRGRWRARRRITAFALFGGVEIDLTEAVFEAREVEIRAVALFGGVEIKAPEGITLRDGGGAGIFGGFEIRALDSDDPGAPVVTVSGLAAFGAVEAKRKRTKRGKELGR</sequence>
<feature type="region of interest" description="Disordered" evidence="1">
    <location>
        <begin position="1"/>
        <end position="58"/>
    </location>
</feature>
<proteinExistence type="predicted"/>
<accession>A0ABP5Z944</accession>
<dbReference type="PANTHER" id="PTHR40763">
    <property type="entry name" value="MEMBRANE PROTEIN-RELATED"/>
    <property type="match status" value="1"/>
</dbReference>
<comment type="caution">
    <text evidence="3">The sequence shown here is derived from an EMBL/GenBank/DDBJ whole genome shotgun (WGS) entry which is preliminary data.</text>
</comment>
<evidence type="ECO:0000256" key="1">
    <source>
        <dbReference type="SAM" id="MobiDB-lite"/>
    </source>
</evidence>
<feature type="compositionally biased region" description="Basic and acidic residues" evidence="1">
    <location>
        <begin position="1"/>
        <end position="29"/>
    </location>
</feature>